<dbReference type="RefSeq" id="WP_156695741.1">
    <property type="nucleotide sequence ID" value="NZ_CP034279.1"/>
</dbReference>
<dbReference type="Proteomes" id="UP000422572">
    <property type="component" value="Chromosome"/>
</dbReference>
<dbReference type="KEGG" id="sfic:EIZ62_29910"/>
<name>A0A6I6FQU6_9ACTN</name>
<sequence length="153" mass="16909">MTKLIRRQCLDADVGYHSFSFQESDDAALPVPYPDAYDFGTFLSAHPGRIDFFSAGHTHTAAVTVEVWDGPAPELTGTHWDEQGEVEFESVSGQVAVWSMSLGRTDELIVLSPGLWRVRASCTGRAEAERLSLETGTAKGAEKYLVQFWPKRS</sequence>
<evidence type="ECO:0000313" key="2">
    <source>
        <dbReference type="Proteomes" id="UP000422572"/>
    </source>
</evidence>
<proteinExistence type="predicted"/>
<evidence type="ECO:0000313" key="1">
    <source>
        <dbReference type="EMBL" id="QGV82005.1"/>
    </source>
</evidence>
<gene>
    <name evidence="1" type="ORF">EIZ62_29910</name>
</gene>
<reference evidence="1 2" key="1">
    <citation type="submission" date="2018-12" db="EMBL/GenBank/DDBJ databases">
        <title>Complete genome sequence of Streptomyces ficellus NRRL8067, the producer of ficellomycin, feldamycin and nojirimycin.</title>
        <authorList>
            <person name="Zhang H."/>
            <person name="Yue R."/>
            <person name="Liu Y."/>
            <person name="Li M."/>
            <person name="Mu H."/>
            <person name="Zhang J."/>
        </authorList>
    </citation>
    <scope>NUCLEOTIDE SEQUENCE [LARGE SCALE GENOMIC DNA]</scope>
    <source>
        <strain evidence="1 2">NRRL 8067</strain>
    </source>
</reference>
<keyword evidence="2" id="KW-1185">Reference proteome</keyword>
<dbReference type="EMBL" id="CP034279">
    <property type="protein sequence ID" value="QGV82005.1"/>
    <property type="molecule type" value="Genomic_DNA"/>
</dbReference>
<accession>A0A6I6FQU6</accession>
<dbReference type="AlphaFoldDB" id="A0A6I6FQU6"/>
<organism evidence="1 2">
    <name type="scientific">Streptomyces ficellus</name>
    <dbReference type="NCBI Taxonomy" id="1977088"/>
    <lineage>
        <taxon>Bacteria</taxon>
        <taxon>Bacillati</taxon>
        <taxon>Actinomycetota</taxon>
        <taxon>Actinomycetes</taxon>
        <taxon>Kitasatosporales</taxon>
        <taxon>Streptomycetaceae</taxon>
        <taxon>Streptomyces</taxon>
    </lineage>
</organism>
<dbReference type="OrthoDB" id="4324574at2"/>
<protein>
    <submittedName>
        <fullName evidence="1">Uncharacterized protein</fullName>
    </submittedName>
</protein>